<dbReference type="Proteomes" id="UP001175227">
    <property type="component" value="Unassembled WGS sequence"/>
</dbReference>
<dbReference type="AlphaFoldDB" id="A0AA39PMJ4"/>
<accession>A0AA39PMJ4</accession>
<keyword evidence="3" id="KW-1185">Reference proteome</keyword>
<gene>
    <name evidence="2" type="ORF">IW261DRAFT_1416359</name>
</gene>
<sequence>MSKETNCRNIRNNKHEIQTEKRTVGSARSMDMGGEPTSSEQETLAMDEGTISALMYHGHVALQNIPLQLLQCVHLDKFFATSEFDPSTTIEPFVPAANSAAECPAPQTGASLGVYPTVPYRDTSGLIKQRSRRSQGCLRNSMSTASNKGIDDTDMSGVIQCGSIDRSRECASVKYEKQLRPKGLQM</sequence>
<dbReference type="EMBL" id="JAUEPR010000004">
    <property type="protein sequence ID" value="KAK0486590.1"/>
    <property type="molecule type" value="Genomic_DNA"/>
</dbReference>
<organism evidence="2 3">
    <name type="scientific">Armillaria novae-zelandiae</name>
    <dbReference type="NCBI Taxonomy" id="153914"/>
    <lineage>
        <taxon>Eukaryota</taxon>
        <taxon>Fungi</taxon>
        <taxon>Dikarya</taxon>
        <taxon>Basidiomycota</taxon>
        <taxon>Agaricomycotina</taxon>
        <taxon>Agaricomycetes</taxon>
        <taxon>Agaricomycetidae</taxon>
        <taxon>Agaricales</taxon>
        <taxon>Marasmiineae</taxon>
        <taxon>Physalacriaceae</taxon>
        <taxon>Armillaria</taxon>
    </lineage>
</organism>
<evidence type="ECO:0000256" key="1">
    <source>
        <dbReference type="SAM" id="MobiDB-lite"/>
    </source>
</evidence>
<name>A0AA39PMJ4_9AGAR</name>
<evidence type="ECO:0000313" key="3">
    <source>
        <dbReference type="Proteomes" id="UP001175227"/>
    </source>
</evidence>
<comment type="caution">
    <text evidence="2">The sequence shown here is derived from an EMBL/GenBank/DDBJ whole genome shotgun (WGS) entry which is preliminary data.</text>
</comment>
<evidence type="ECO:0000313" key="2">
    <source>
        <dbReference type="EMBL" id="KAK0486590.1"/>
    </source>
</evidence>
<feature type="compositionally biased region" description="Basic and acidic residues" evidence="1">
    <location>
        <begin position="13"/>
        <end position="23"/>
    </location>
</feature>
<feature type="region of interest" description="Disordered" evidence="1">
    <location>
        <begin position="1"/>
        <end position="42"/>
    </location>
</feature>
<proteinExistence type="predicted"/>
<protein>
    <submittedName>
        <fullName evidence="2">Uncharacterized protein</fullName>
    </submittedName>
</protein>
<reference evidence="2" key="1">
    <citation type="submission" date="2023-06" db="EMBL/GenBank/DDBJ databases">
        <authorList>
            <consortium name="Lawrence Berkeley National Laboratory"/>
            <person name="Ahrendt S."/>
            <person name="Sahu N."/>
            <person name="Indic B."/>
            <person name="Wong-Bajracharya J."/>
            <person name="Merenyi Z."/>
            <person name="Ke H.-M."/>
            <person name="Monk M."/>
            <person name="Kocsube S."/>
            <person name="Drula E."/>
            <person name="Lipzen A."/>
            <person name="Balint B."/>
            <person name="Henrissat B."/>
            <person name="Andreopoulos B."/>
            <person name="Martin F.M."/>
            <person name="Harder C.B."/>
            <person name="Rigling D."/>
            <person name="Ford K.L."/>
            <person name="Foster G.D."/>
            <person name="Pangilinan J."/>
            <person name="Papanicolaou A."/>
            <person name="Barry K."/>
            <person name="LaButti K."/>
            <person name="Viragh M."/>
            <person name="Koriabine M."/>
            <person name="Yan M."/>
            <person name="Riley R."/>
            <person name="Champramary S."/>
            <person name="Plett K.L."/>
            <person name="Tsai I.J."/>
            <person name="Slot J."/>
            <person name="Sipos G."/>
            <person name="Plett J."/>
            <person name="Nagy L.G."/>
            <person name="Grigoriev I.V."/>
        </authorList>
    </citation>
    <scope>NUCLEOTIDE SEQUENCE</scope>
    <source>
        <strain evidence="2">ICMP 16352</strain>
    </source>
</reference>